<dbReference type="InterPro" id="IPR012334">
    <property type="entry name" value="Pectin_lyas_fold"/>
</dbReference>
<keyword evidence="2" id="KW-1185">Reference proteome</keyword>
<evidence type="ECO:0000313" key="2">
    <source>
        <dbReference type="Proteomes" id="UP000662373"/>
    </source>
</evidence>
<accession>A0A934KPP0</accession>
<gene>
    <name evidence="1" type="ORF">JEM65_13000</name>
</gene>
<organism evidence="1 2">
    <name type="scientific">Gelidibacter salicanalis</name>
    <dbReference type="NCBI Taxonomy" id="291193"/>
    <lineage>
        <taxon>Bacteria</taxon>
        <taxon>Pseudomonadati</taxon>
        <taxon>Bacteroidota</taxon>
        <taxon>Flavobacteriia</taxon>
        <taxon>Flavobacteriales</taxon>
        <taxon>Flavobacteriaceae</taxon>
        <taxon>Gelidibacter</taxon>
    </lineage>
</organism>
<name>A0A934KPP0_9FLAO</name>
<dbReference type="Proteomes" id="UP000662373">
    <property type="component" value="Unassembled WGS sequence"/>
</dbReference>
<sequence>MLSPHAVHNGSIDVEGVTAISSGFAIRAESGFISKKYDQNIGLTDGTFKSIYIRDVTATFGELAELKSKHFKHYPSEIPNPTVEATYPNYNEPTIYIGSSIATVMVETNYTCTNGVQTVVVEEPVLGIGFLYQEDIIPAEFIDVDCKT</sequence>
<protein>
    <submittedName>
        <fullName evidence="1">Uncharacterized protein</fullName>
    </submittedName>
</protein>
<comment type="caution">
    <text evidence="1">The sequence shown here is derived from an EMBL/GenBank/DDBJ whole genome shotgun (WGS) entry which is preliminary data.</text>
</comment>
<reference evidence="1 2" key="1">
    <citation type="submission" date="2020-09" db="EMBL/GenBank/DDBJ databases">
        <title>Draft genome of Gelidibacter salicanalis PAMC21136.</title>
        <authorList>
            <person name="Park H."/>
        </authorList>
    </citation>
    <scope>NUCLEOTIDE SEQUENCE [LARGE SCALE GENOMIC DNA]</scope>
    <source>
        <strain evidence="1 2">PAMC21136</strain>
    </source>
</reference>
<dbReference type="AlphaFoldDB" id="A0A934KPP0"/>
<dbReference type="RefSeq" id="WP_199600213.1">
    <property type="nucleotide sequence ID" value="NZ_JAEHJZ010000032.1"/>
</dbReference>
<dbReference type="Gene3D" id="2.160.20.10">
    <property type="entry name" value="Single-stranded right-handed beta-helix, Pectin lyase-like"/>
    <property type="match status" value="1"/>
</dbReference>
<evidence type="ECO:0000313" key="1">
    <source>
        <dbReference type="EMBL" id="MBJ7881554.1"/>
    </source>
</evidence>
<proteinExistence type="predicted"/>
<dbReference type="EMBL" id="JAEHJZ010000032">
    <property type="protein sequence ID" value="MBJ7881554.1"/>
    <property type="molecule type" value="Genomic_DNA"/>
</dbReference>